<dbReference type="EMBL" id="BK015798">
    <property type="protein sequence ID" value="DAE25499.1"/>
    <property type="molecule type" value="Genomic_DNA"/>
</dbReference>
<evidence type="ECO:0000313" key="1">
    <source>
        <dbReference type="EMBL" id="DAE25499.1"/>
    </source>
</evidence>
<organism evidence="1">
    <name type="scientific">Myoviridae sp. ctxi06</name>
    <dbReference type="NCBI Taxonomy" id="2826713"/>
    <lineage>
        <taxon>Viruses</taxon>
        <taxon>Duplodnaviria</taxon>
        <taxon>Heunggongvirae</taxon>
        <taxon>Uroviricota</taxon>
        <taxon>Caudoviricetes</taxon>
    </lineage>
</organism>
<sequence length="131" mass="14776">MSVQVIMDGVSYRLNVRYETLGRSFRLDEGQNAGTMLSGDYTRDLMGTYYDYSMEVEPDPRFPADYDAFYEAISAPVSSHSLTLPYGQSTITFDAMVSEGTDLYRGKVANRTRWGGLQVQFTAKKPQRTPT</sequence>
<accession>A0A8S5R329</accession>
<reference evidence="1" key="1">
    <citation type="journal article" date="2021" name="Proc. Natl. Acad. Sci. U.S.A.">
        <title>A Catalog of Tens of Thousands of Viruses from Human Metagenomes Reveals Hidden Associations with Chronic Diseases.</title>
        <authorList>
            <person name="Tisza M.J."/>
            <person name="Buck C.B."/>
        </authorList>
    </citation>
    <scope>NUCLEOTIDE SEQUENCE</scope>
    <source>
        <strain evidence="1">Ctxi06</strain>
    </source>
</reference>
<protein>
    <submittedName>
        <fullName evidence="1">Uncharacterized protein</fullName>
    </submittedName>
</protein>
<proteinExistence type="predicted"/>
<name>A0A8S5R329_9CAUD</name>